<feature type="chain" id="PRO_5046177802" evidence="8">
    <location>
        <begin position="29"/>
        <end position="409"/>
    </location>
</feature>
<keyword evidence="4 8" id="KW-0732">Signal</keyword>
<accession>A0A8C5FT42</accession>
<evidence type="ECO:0000256" key="1">
    <source>
        <dbReference type="ARBA" id="ARBA00004479"/>
    </source>
</evidence>
<evidence type="ECO:0000313" key="11">
    <source>
        <dbReference type="Proteomes" id="UP000694546"/>
    </source>
</evidence>
<dbReference type="Gene3D" id="3.30.1680.10">
    <property type="entry name" value="ligand-binding face of the semaphorins, domain 2"/>
    <property type="match status" value="1"/>
</dbReference>
<dbReference type="Ensembl" id="ENSGMOT00000033607.1">
    <property type="protein sequence ID" value="ENSGMOP00000059529.1"/>
    <property type="gene ID" value="ENSGMOG00000014729.2"/>
</dbReference>
<protein>
    <submittedName>
        <fullName evidence="10">Plexin domain-containing protein 1-like</fullName>
    </submittedName>
</protein>
<dbReference type="InterPro" id="IPR002165">
    <property type="entry name" value="Plexin_repeat"/>
</dbReference>
<dbReference type="InterPro" id="IPR016201">
    <property type="entry name" value="PSI"/>
</dbReference>
<keyword evidence="3" id="KW-0812">Transmembrane</keyword>
<organism evidence="10 11">
    <name type="scientific">Gadus morhua</name>
    <name type="common">Atlantic cod</name>
    <dbReference type="NCBI Taxonomy" id="8049"/>
    <lineage>
        <taxon>Eukaryota</taxon>
        <taxon>Metazoa</taxon>
        <taxon>Chordata</taxon>
        <taxon>Craniata</taxon>
        <taxon>Vertebrata</taxon>
        <taxon>Euteleostomi</taxon>
        <taxon>Actinopterygii</taxon>
        <taxon>Neopterygii</taxon>
        <taxon>Teleostei</taxon>
        <taxon>Neoteleostei</taxon>
        <taxon>Acanthomorphata</taxon>
        <taxon>Zeiogadaria</taxon>
        <taxon>Gadariae</taxon>
        <taxon>Gadiformes</taxon>
        <taxon>Gadoidei</taxon>
        <taxon>Gadidae</taxon>
        <taxon>Gadus</taxon>
    </lineage>
</organism>
<reference evidence="10" key="1">
    <citation type="submission" date="2025-08" db="UniProtKB">
        <authorList>
            <consortium name="Ensembl"/>
        </authorList>
    </citation>
    <scope>IDENTIFICATION</scope>
</reference>
<evidence type="ECO:0000256" key="3">
    <source>
        <dbReference type="ARBA" id="ARBA00022692"/>
    </source>
</evidence>
<dbReference type="Proteomes" id="UP000694546">
    <property type="component" value="Chromosome 2"/>
</dbReference>
<feature type="domain" description="PSI" evidence="9">
    <location>
        <begin position="298"/>
        <end position="343"/>
    </location>
</feature>
<evidence type="ECO:0000259" key="9">
    <source>
        <dbReference type="SMART" id="SM00423"/>
    </source>
</evidence>
<evidence type="ECO:0000256" key="7">
    <source>
        <dbReference type="ARBA" id="ARBA00023180"/>
    </source>
</evidence>
<dbReference type="GO" id="GO:0016020">
    <property type="term" value="C:membrane"/>
    <property type="evidence" value="ECO:0007669"/>
    <property type="project" value="UniProtKB-SubCell"/>
</dbReference>
<dbReference type="AlphaFoldDB" id="A0A8C5FT42"/>
<evidence type="ECO:0000256" key="8">
    <source>
        <dbReference type="SAM" id="SignalP"/>
    </source>
</evidence>
<evidence type="ECO:0000256" key="6">
    <source>
        <dbReference type="ARBA" id="ARBA00023136"/>
    </source>
</evidence>
<dbReference type="InterPro" id="IPR031152">
    <property type="entry name" value="PLXDC"/>
</dbReference>
<dbReference type="PANTHER" id="PTHR13055">
    <property type="entry name" value="TUMOR ENDOTHELIAL MARKER 7 RELATED"/>
    <property type="match status" value="1"/>
</dbReference>
<dbReference type="GeneTree" id="ENSGT00440000033408"/>
<name>A0A8C5FT42_GADMO</name>
<proteinExistence type="inferred from homology"/>
<gene>
    <name evidence="10" type="primary">LOC115530992</name>
</gene>
<keyword evidence="7" id="KW-0325">Glycoprotein</keyword>
<feature type="signal peptide" evidence="8">
    <location>
        <begin position="1"/>
        <end position="28"/>
    </location>
</feature>
<comment type="similarity">
    <text evidence="2">Belongs to the plexin family.</text>
</comment>
<evidence type="ECO:0000256" key="4">
    <source>
        <dbReference type="ARBA" id="ARBA00022729"/>
    </source>
</evidence>
<sequence length="409" mass="46613">MFLTSMPKLFKLSLLEAKLCLLLEGVCCVTWTGVKKCNGFSIPCKQKLLDPLVLPSTRGIFIHSTLVLISFLFVLLPLRKEDSRNYYTQRSFGPDDRRAGAFWVDMDDLQHGQVRMHGLLSNTHKQAARVALSFPFPFYGHYLKQITIATGGFIFMGDVTHRMLTATQYVAPLMANFDPSSAKESTVQYLDNGEVFVVQWERVRLHGRDSEGEFTFQAALYRSGTITFSYRDIPLSVEQIISGQHPVKAGLSDAFMVVKPSSKTADARQRTIYEYHRVQIDTAKITNNCAFEFTALPSCLQHNSCVLCLSANQTLGCKWCHVLQRCSDGMDRHRQEWLDYACSEVVQLFILDHIPQKEIEFFLIHASISAFQQRKNYWPSLKFHKQGLQPGYTEMEGNHDREIIVENGS</sequence>
<dbReference type="Pfam" id="PF01437">
    <property type="entry name" value="PSI"/>
    <property type="match status" value="1"/>
</dbReference>
<comment type="subcellular location">
    <subcellularLocation>
        <location evidence="1">Membrane</location>
        <topology evidence="1">Single-pass type I membrane protein</topology>
    </subcellularLocation>
</comment>
<keyword evidence="6" id="KW-0472">Membrane</keyword>
<keyword evidence="11" id="KW-1185">Reference proteome</keyword>
<reference evidence="10" key="2">
    <citation type="submission" date="2025-09" db="UniProtKB">
        <authorList>
            <consortium name="Ensembl"/>
        </authorList>
    </citation>
    <scope>IDENTIFICATION</scope>
</reference>
<evidence type="ECO:0000256" key="2">
    <source>
        <dbReference type="ARBA" id="ARBA00010297"/>
    </source>
</evidence>
<keyword evidence="5" id="KW-1133">Transmembrane helix</keyword>
<dbReference type="SMART" id="SM00423">
    <property type="entry name" value="PSI"/>
    <property type="match status" value="1"/>
</dbReference>
<evidence type="ECO:0000256" key="5">
    <source>
        <dbReference type="ARBA" id="ARBA00022989"/>
    </source>
</evidence>
<evidence type="ECO:0000313" key="10">
    <source>
        <dbReference type="Ensembl" id="ENSGMOP00000059529.1"/>
    </source>
</evidence>
<dbReference type="PANTHER" id="PTHR13055:SF10">
    <property type="entry name" value="PLEXIN DOMAIN-CONTAINING PROTEIN 1"/>
    <property type="match status" value="1"/>
</dbReference>